<organism evidence="1 2">
    <name type="scientific">Chitinophaga costaii</name>
    <dbReference type="NCBI Taxonomy" id="1335309"/>
    <lineage>
        <taxon>Bacteria</taxon>
        <taxon>Pseudomonadati</taxon>
        <taxon>Bacteroidota</taxon>
        <taxon>Chitinophagia</taxon>
        <taxon>Chitinophagales</taxon>
        <taxon>Chitinophagaceae</taxon>
        <taxon>Chitinophaga</taxon>
    </lineage>
</organism>
<keyword evidence="2" id="KW-1185">Reference proteome</keyword>
<proteinExistence type="predicted"/>
<gene>
    <name evidence="1" type="ORF">GA0116948_10837</name>
</gene>
<reference evidence="1 2" key="1">
    <citation type="submission" date="2016-08" db="EMBL/GenBank/DDBJ databases">
        <authorList>
            <person name="Seilhamer J.J."/>
        </authorList>
    </citation>
    <scope>NUCLEOTIDE SEQUENCE [LARGE SCALE GENOMIC DNA]</scope>
    <source>
        <strain evidence="1 2">A37T2</strain>
    </source>
</reference>
<sequence length="65" mass="7281">MQWSRQCVKNIVCCAEMIWGRALRAMEKGVQVCGVYHRAGKVGAYLPVKMKVAEALIAKAIRVLF</sequence>
<dbReference type="EMBL" id="FMAR01000008">
    <property type="protein sequence ID" value="SCC41765.1"/>
    <property type="molecule type" value="Genomic_DNA"/>
</dbReference>
<evidence type="ECO:0000313" key="1">
    <source>
        <dbReference type="EMBL" id="SCC41765.1"/>
    </source>
</evidence>
<dbReference type="STRING" id="1335309.GA0116948_10837"/>
<evidence type="ECO:0000313" key="2">
    <source>
        <dbReference type="Proteomes" id="UP000242818"/>
    </source>
</evidence>
<protein>
    <submittedName>
        <fullName evidence="1">Uncharacterized protein</fullName>
    </submittedName>
</protein>
<accession>A0A1C4EDX6</accession>
<name>A0A1C4EDX6_9BACT</name>
<dbReference type="Proteomes" id="UP000242818">
    <property type="component" value="Unassembled WGS sequence"/>
</dbReference>
<dbReference type="AlphaFoldDB" id="A0A1C4EDX6"/>